<keyword evidence="12" id="KW-0966">Cell projection</keyword>
<dbReference type="Pfam" id="PF02050">
    <property type="entry name" value="FliJ"/>
    <property type="match status" value="1"/>
</dbReference>
<dbReference type="GO" id="GO:0015031">
    <property type="term" value="P:protein transport"/>
    <property type="evidence" value="ECO:0007669"/>
    <property type="project" value="UniProtKB-KW"/>
</dbReference>
<keyword evidence="12" id="KW-0282">Flagellum</keyword>
<dbReference type="GO" id="GO:0006935">
    <property type="term" value="P:chemotaxis"/>
    <property type="evidence" value="ECO:0007669"/>
    <property type="project" value="UniProtKB-KW"/>
</dbReference>
<dbReference type="GO" id="GO:0071973">
    <property type="term" value="P:bacterial-type flagellum-dependent cell motility"/>
    <property type="evidence" value="ECO:0007669"/>
    <property type="project" value="InterPro"/>
</dbReference>
<protein>
    <recommendedName>
        <fullName evidence="3">Flagellar FliJ protein</fullName>
    </recommendedName>
</protein>
<dbReference type="AlphaFoldDB" id="A0A7X1E9Q4"/>
<organism evidence="12 13">
    <name type="scientific">Pelagicoccus albus</name>
    <dbReference type="NCBI Taxonomy" id="415222"/>
    <lineage>
        <taxon>Bacteria</taxon>
        <taxon>Pseudomonadati</taxon>
        <taxon>Verrucomicrobiota</taxon>
        <taxon>Opitutia</taxon>
        <taxon>Puniceicoccales</taxon>
        <taxon>Pelagicoccaceae</taxon>
        <taxon>Pelagicoccus</taxon>
    </lineage>
</organism>
<dbReference type="Proteomes" id="UP000526501">
    <property type="component" value="Unassembled WGS sequence"/>
</dbReference>
<name>A0A7X1E9Q4_9BACT</name>
<comment type="caution">
    <text evidence="12">The sequence shown here is derived from an EMBL/GenBank/DDBJ whole genome shotgun (WGS) entry which is preliminary data.</text>
</comment>
<dbReference type="RefSeq" id="WP_185659893.1">
    <property type="nucleotide sequence ID" value="NZ_CAWPOO010000007.1"/>
</dbReference>
<dbReference type="SUPFAM" id="SSF140453">
    <property type="entry name" value="EsxAB dimer-like"/>
    <property type="match status" value="1"/>
</dbReference>
<evidence type="ECO:0000256" key="2">
    <source>
        <dbReference type="ARBA" id="ARBA00010004"/>
    </source>
</evidence>
<gene>
    <name evidence="12" type="primary">fliJ</name>
    <name evidence="12" type="ORF">H5P27_08115</name>
</gene>
<dbReference type="GO" id="GO:0044781">
    <property type="term" value="P:bacterial-type flagellum organization"/>
    <property type="evidence" value="ECO:0007669"/>
    <property type="project" value="UniProtKB-KW"/>
</dbReference>
<dbReference type="GO" id="GO:0005886">
    <property type="term" value="C:plasma membrane"/>
    <property type="evidence" value="ECO:0007669"/>
    <property type="project" value="UniProtKB-SubCell"/>
</dbReference>
<keyword evidence="12" id="KW-0969">Cilium</keyword>
<keyword evidence="7" id="KW-1005">Bacterial flagellum biogenesis</keyword>
<reference evidence="12 13" key="1">
    <citation type="submission" date="2020-07" db="EMBL/GenBank/DDBJ databases">
        <authorList>
            <person name="Feng X."/>
        </authorList>
    </citation>
    <scope>NUCLEOTIDE SEQUENCE [LARGE SCALE GENOMIC DNA]</scope>
    <source>
        <strain evidence="12 13">JCM23202</strain>
    </source>
</reference>
<comment type="similarity">
    <text evidence="2">Belongs to the FliJ family.</text>
</comment>
<comment type="subcellular location">
    <subcellularLocation>
        <location evidence="1">Cell membrane</location>
        <topology evidence="1">Peripheral membrane protein</topology>
        <orientation evidence="1">Cytoplasmic side</orientation>
    </subcellularLocation>
</comment>
<evidence type="ECO:0000313" key="12">
    <source>
        <dbReference type="EMBL" id="MBC2606007.1"/>
    </source>
</evidence>
<dbReference type="GO" id="GO:0009288">
    <property type="term" value="C:bacterial-type flagellum"/>
    <property type="evidence" value="ECO:0007669"/>
    <property type="project" value="InterPro"/>
</dbReference>
<dbReference type="EMBL" id="JACHVC010000007">
    <property type="protein sequence ID" value="MBC2606007.1"/>
    <property type="molecule type" value="Genomic_DNA"/>
</dbReference>
<keyword evidence="13" id="KW-1185">Reference proteome</keyword>
<dbReference type="InterPro" id="IPR012823">
    <property type="entry name" value="Flagell_FliJ"/>
</dbReference>
<dbReference type="NCBIfam" id="TIGR02473">
    <property type="entry name" value="flagell_FliJ"/>
    <property type="match status" value="1"/>
</dbReference>
<accession>A0A7X1E9Q4</accession>
<evidence type="ECO:0000256" key="9">
    <source>
        <dbReference type="ARBA" id="ARBA00023136"/>
    </source>
</evidence>
<keyword evidence="9" id="KW-0472">Membrane</keyword>
<evidence type="ECO:0000256" key="4">
    <source>
        <dbReference type="ARBA" id="ARBA00022448"/>
    </source>
</evidence>
<evidence type="ECO:0000256" key="5">
    <source>
        <dbReference type="ARBA" id="ARBA00022475"/>
    </source>
</evidence>
<keyword evidence="5" id="KW-1003">Cell membrane</keyword>
<keyword evidence="11" id="KW-0175">Coiled coil</keyword>
<keyword evidence="8" id="KW-0653">Protein transport</keyword>
<keyword evidence="10" id="KW-1006">Bacterial flagellum protein export</keyword>
<evidence type="ECO:0000256" key="11">
    <source>
        <dbReference type="SAM" id="Coils"/>
    </source>
</evidence>
<keyword evidence="6" id="KW-0145">Chemotaxis</keyword>
<keyword evidence="4" id="KW-0813">Transport</keyword>
<feature type="coiled-coil region" evidence="11">
    <location>
        <begin position="74"/>
        <end position="108"/>
    </location>
</feature>
<evidence type="ECO:0000256" key="7">
    <source>
        <dbReference type="ARBA" id="ARBA00022795"/>
    </source>
</evidence>
<evidence type="ECO:0000256" key="3">
    <source>
        <dbReference type="ARBA" id="ARBA00020392"/>
    </source>
</evidence>
<dbReference type="InterPro" id="IPR036689">
    <property type="entry name" value="ESAT-6-like_sf"/>
</dbReference>
<evidence type="ECO:0000313" key="13">
    <source>
        <dbReference type="Proteomes" id="UP000526501"/>
    </source>
</evidence>
<evidence type="ECO:0000256" key="6">
    <source>
        <dbReference type="ARBA" id="ARBA00022500"/>
    </source>
</evidence>
<evidence type="ECO:0000256" key="10">
    <source>
        <dbReference type="ARBA" id="ARBA00023225"/>
    </source>
</evidence>
<dbReference type="Gene3D" id="1.10.287.1700">
    <property type="match status" value="1"/>
</dbReference>
<dbReference type="InterPro" id="IPR053716">
    <property type="entry name" value="Flag_assembly_chemotaxis_eff"/>
</dbReference>
<evidence type="ECO:0000256" key="1">
    <source>
        <dbReference type="ARBA" id="ARBA00004413"/>
    </source>
</evidence>
<proteinExistence type="inferred from homology"/>
<sequence>MKKFTFSLDSLLNLRELEEQNAKAALARENAFVEQITMRIQELESLVEGAYGSWDGQAGRKFNSMDRMGLSAQIADLQKTAGEARSALAAAKTKRAKAMKSLQDATRNRKVVTNLKEKRFKEYTAEVLKQEANEIEDVFNARRSAR</sequence>
<evidence type="ECO:0000256" key="8">
    <source>
        <dbReference type="ARBA" id="ARBA00022927"/>
    </source>
</evidence>